<name>A0A226DCD8_FOLCA</name>
<dbReference type="EMBL" id="LNIX01000023">
    <property type="protein sequence ID" value="OXA43182.1"/>
    <property type="molecule type" value="Genomic_DNA"/>
</dbReference>
<reference evidence="1 2" key="1">
    <citation type="submission" date="2015-12" db="EMBL/GenBank/DDBJ databases">
        <title>The genome of Folsomia candida.</title>
        <authorList>
            <person name="Faddeeva A."/>
            <person name="Derks M.F."/>
            <person name="Anvar Y."/>
            <person name="Smit S."/>
            <person name="Van Straalen N."/>
            <person name="Roelofs D."/>
        </authorList>
    </citation>
    <scope>NUCLEOTIDE SEQUENCE [LARGE SCALE GENOMIC DNA]</scope>
    <source>
        <strain evidence="1 2">VU population</strain>
        <tissue evidence="1">Whole body</tissue>
    </source>
</reference>
<accession>A0A226DCD8</accession>
<dbReference type="Proteomes" id="UP000198287">
    <property type="component" value="Unassembled WGS sequence"/>
</dbReference>
<organism evidence="1 2">
    <name type="scientific">Folsomia candida</name>
    <name type="common">Springtail</name>
    <dbReference type="NCBI Taxonomy" id="158441"/>
    <lineage>
        <taxon>Eukaryota</taxon>
        <taxon>Metazoa</taxon>
        <taxon>Ecdysozoa</taxon>
        <taxon>Arthropoda</taxon>
        <taxon>Hexapoda</taxon>
        <taxon>Collembola</taxon>
        <taxon>Entomobryomorpha</taxon>
        <taxon>Isotomoidea</taxon>
        <taxon>Isotomidae</taxon>
        <taxon>Proisotominae</taxon>
        <taxon>Folsomia</taxon>
    </lineage>
</organism>
<dbReference type="AlphaFoldDB" id="A0A226DCD8"/>
<gene>
    <name evidence="1" type="ORF">Fcan01_21985</name>
</gene>
<evidence type="ECO:0000313" key="2">
    <source>
        <dbReference type="Proteomes" id="UP000198287"/>
    </source>
</evidence>
<keyword evidence="2" id="KW-1185">Reference proteome</keyword>
<protein>
    <submittedName>
        <fullName evidence="1">Uncharacterized protein</fullName>
    </submittedName>
</protein>
<evidence type="ECO:0000313" key="1">
    <source>
        <dbReference type="EMBL" id="OXA43182.1"/>
    </source>
</evidence>
<comment type="caution">
    <text evidence="1">The sequence shown here is derived from an EMBL/GenBank/DDBJ whole genome shotgun (WGS) entry which is preliminary data.</text>
</comment>
<proteinExistence type="predicted"/>
<sequence>MVKLLRISKFKRKKIMPCPNSYREFIDTVGEKFNLDVDLEDQNVQKLKDFDETVKRRANYGGGISPSGDKKCTSFYHHPVDVYHHDGDGTFYHRAVVGDHHCGRVTYSHRSVIVRW</sequence>